<dbReference type="EMBL" id="CAJNOQ010007352">
    <property type="protein sequence ID" value="CAF1165822.1"/>
    <property type="molecule type" value="Genomic_DNA"/>
</dbReference>
<reference evidence="1" key="1">
    <citation type="submission" date="2021-02" db="EMBL/GenBank/DDBJ databases">
        <authorList>
            <person name="Nowell W R."/>
        </authorList>
    </citation>
    <scope>NUCLEOTIDE SEQUENCE</scope>
</reference>
<protein>
    <recommendedName>
        <fullName evidence="4">Integrase zinc-binding domain-containing protein</fullName>
    </recommendedName>
</protein>
<dbReference type="Proteomes" id="UP000663829">
    <property type="component" value="Unassembled WGS sequence"/>
</dbReference>
<name>A0A814TRH2_9BILA</name>
<comment type="caution">
    <text evidence="1">The sequence shown here is derived from an EMBL/GenBank/DDBJ whole genome shotgun (WGS) entry which is preliminary data.</text>
</comment>
<organism evidence="1 3">
    <name type="scientific">Didymodactylos carnosus</name>
    <dbReference type="NCBI Taxonomy" id="1234261"/>
    <lineage>
        <taxon>Eukaryota</taxon>
        <taxon>Metazoa</taxon>
        <taxon>Spiralia</taxon>
        <taxon>Gnathifera</taxon>
        <taxon>Rotifera</taxon>
        <taxon>Eurotatoria</taxon>
        <taxon>Bdelloidea</taxon>
        <taxon>Philodinida</taxon>
        <taxon>Philodinidae</taxon>
        <taxon>Didymodactylos</taxon>
    </lineage>
</organism>
<dbReference type="OrthoDB" id="115183at2759"/>
<gene>
    <name evidence="1" type="ORF">GPM918_LOCUS21921</name>
    <name evidence="2" type="ORF">SRO942_LOCUS21919</name>
</gene>
<accession>A0A814TRH2</accession>
<dbReference type="Proteomes" id="UP000681722">
    <property type="component" value="Unassembled WGS sequence"/>
</dbReference>
<sequence length="204" mass="22898">MRLRDLEFSKYPADKPDVAEQQLDLMSGEMNNIQNTTMAVISPFDSTTIQQHQLKDTNIKPLYDKLTDGDHIKSLELQNGVIHKNIQRRGRAKSKLALIPTSMVKSLLEAYHGSSTSDIIGQECITIKQHVLSCTKCQQFKLSRTRPTGRLQPIEPPTGVLDLMGLDFIGPLPSSVAVGTYVNEQQSDWDDYLPFVTFAYNTSK</sequence>
<dbReference type="EMBL" id="CAJOBC010007351">
    <property type="protein sequence ID" value="CAF3929475.1"/>
    <property type="molecule type" value="Genomic_DNA"/>
</dbReference>
<proteinExistence type="predicted"/>
<evidence type="ECO:0000313" key="3">
    <source>
        <dbReference type="Proteomes" id="UP000663829"/>
    </source>
</evidence>
<evidence type="ECO:0000313" key="1">
    <source>
        <dbReference type="EMBL" id="CAF1165822.1"/>
    </source>
</evidence>
<evidence type="ECO:0000313" key="2">
    <source>
        <dbReference type="EMBL" id="CAF3929475.1"/>
    </source>
</evidence>
<keyword evidence="3" id="KW-1185">Reference proteome</keyword>
<dbReference type="AlphaFoldDB" id="A0A814TRH2"/>
<evidence type="ECO:0008006" key="4">
    <source>
        <dbReference type="Google" id="ProtNLM"/>
    </source>
</evidence>